<evidence type="ECO:0000256" key="2">
    <source>
        <dbReference type="ARBA" id="ARBA00022475"/>
    </source>
</evidence>
<evidence type="ECO:0000256" key="6">
    <source>
        <dbReference type="ARBA" id="ARBA00023136"/>
    </source>
</evidence>
<feature type="transmembrane region" description="Helical" evidence="7">
    <location>
        <begin position="37"/>
        <end position="53"/>
    </location>
</feature>
<gene>
    <name evidence="9" type="ORF">HNR10_003629</name>
</gene>
<comment type="caution">
    <text evidence="9">The sequence shown here is derived from an EMBL/GenBank/DDBJ whole genome shotgun (WGS) entry which is preliminary data.</text>
</comment>
<accession>A0A7Z0JAX5</accession>
<dbReference type="InterPro" id="IPR000326">
    <property type="entry name" value="PAP2/HPO"/>
</dbReference>
<keyword evidence="3 7" id="KW-0812">Transmembrane</keyword>
<evidence type="ECO:0000256" key="1">
    <source>
        <dbReference type="ARBA" id="ARBA00004651"/>
    </source>
</evidence>
<keyword evidence="4 9" id="KW-0378">Hydrolase</keyword>
<feature type="domain" description="Phosphatidic acid phosphatase type 2/haloperoxidase" evidence="8">
    <location>
        <begin position="61"/>
        <end position="174"/>
    </location>
</feature>
<dbReference type="Proteomes" id="UP000572051">
    <property type="component" value="Unassembled WGS sequence"/>
</dbReference>
<sequence>MITEILRVSSAWSRAVVGAVAELDPAWRHAFDLGTELLLGVFAVLFLASWWRARSVDARTVGLALLAPVATVIAYLVSRTVKEAVAQQRPCQAMTDLVTAAACPPAGDWSFPSNHAAIAGASAAALVLAWRRIAVVIAVFAVLEAFSRVVVGVHYPHDVTVGLLLGALVATLVSLALARPLTRCVDRLAAVERLRPLVRSSVADRTAGTRDDEHTLTPA</sequence>
<evidence type="ECO:0000313" key="10">
    <source>
        <dbReference type="Proteomes" id="UP000572051"/>
    </source>
</evidence>
<evidence type="ECO:0000256" key="3">
    <source>
        <dbReference type="ARBA" id="ARBA00022692"/>
    </source>
</evidence>
<dbReference type="GO" id="GO:0005886">
    <property type="term" value="C:plasma membrane"/>
    <property type="evidence" value="ECO:0007669"/>
    <property type="project" value="UniProtKB-SubCell"/>
</dbReference>
<evidence type="ECO:0000256" key="4">
    <source>
        <dbReference type="ARBA" id="ARBA00022801"/>
    </source>
</evidence>
<dbReference type="RefSeq" id="WP_179825109.1">
    <property type="nucleotide sequence ID" value="NZ_JACCFS010000001.1"/>
</dbReference>
<evidence type="ECO:0000259" key="8">
    <source>
        <dbReference type="SMART" id="SM00014"/>
    </source>
</evidence>
<dbReference type="InterPro" id="IPR036938">
    <property type="entry name" value="PAP2/HPO_sf"/>
</dbReference>
<reference evidence="9 10" key="1">
    <citation type="submission" date="2020-07" db="EMBL/GenBank/DDBJ databases">
        <title>Sequencing the genomes of 1000 actinobacteria strains.</title>
        <authorList>
            <person name="Klenk H.-P."/>
        </authorList>
    </citation>
    <scope>NUCLEOTIDE SEQUENCE [LARGE SCALE GENOMIC DNA]</scope>
    <source>
        <strain evidence="9 10">DSM 44442</strain>
    </source>
</reference>
<dbReference type="Pfam" id="PF01569">
    <property type="entry name" value="PAP2"/>
    <property type="match status" value="1"/>
</dbReference>
<dbReference type="PANTHER" id="PTHR14969:SF62">
    <property type="entry name" value="DECAPRENYLPHOSPHORYL-5-PHOSPHORIBOSE PHOSPHATASE RV3807C-RELATED"/>
    <property type="match status" value="1"/>
</dbReference>
<dbReference type="EC" id="3.6.1.27" evidence="9"/>
<keyword evidence="6 7" id="KW-0472">Membrane</keyword>
<dbReference type="Gene3D" id="1.20.144.10">
    <property type="entry name" value="Phosphatidic acid phosphatase type 2/haloperoxidase"/>
    <property type="match status" value="1"/>
</dbReference>
<feature type="transmembrane region" description="Helical" evidence="7">
    <location>
        <begin position="59"/>
        <end position="77"/>
    </location>
</feature>
<keyword evidence="2" id="KW-1003">Cell membrane</keyword>
<feature type="transmembrane region" description="Helical" evidence="7">
    <location>
        <begin position="133"/>
        <end position="153"/>
    </location>
</feature>
<dbReference type="PANTHER" id="PTHR14969">
    <property type="entry name" value="SPHINGOSINE-1-PHOSPHATE PHOSPHOHYDROLASE"/>
    <property type="match status" value="1"/>
</dbReference>
<keyword evidence="10" id="KW-1185">Reference proteome</keyword>
<dbReference type="SUPFAM" id="SSF48317">
    <property type="entry name" value="Acid phosphatase/Vanadium-dependent haloperoxidase"/>
    <property type="match status" value="1"/>
</dbReference>
<dbReference type="SMART" id="SM00014">
    <property type="entry name" value="acidPPc"/>
    <property type="match status" value="1"/>
</dbReference>
<feature type="transmembrane region" description="Helical" evidence="7">
    <location>
        <begin position="159"/>
        <end position="178"/>
    </location>
</feature>
<dbReference type="AlphaFoldDB" id="A0A7Z0JAX5"/>
<organism evidence="9 10">
    <name type="scientific">Nocardiopsis aegyptia</name>
    <dbReference type="NCBI Taxonomy" id="220378"/>
    <lineage>
        <taxon>Bacteria</taxon>
        <taxon>Bacillati</taxon>
        <taxon>Actinomycetota</taxon>
        <taxon>Actinomycetes</taxon>
        <taxon>Streptosporangiales</taxon>
        <taxon>Nocardiopsidaceae</taxon>
        <taxon>Nocardiopsis</taxon>
    </lineage>
</organism>
<proteinExistence type="predicted"/>
<protein>
    <submittedName>
        <fullName evidence="9">Undecaprenyl-diphosphatase</fullName>
        <ecNumber evidence="9">3.6.1.27</ecNumber>
    </submittedName>
</protein>
<name>A0A7Z0JAX5_9ACTN</name>
<dbReference type="GO" id="GO:0050380">
    <property type="term" value="F:undecaprenyl-diphosphatase activity"/>
    <property type="evidence" value="ECO:0007669"/>
    <property type="project" value="UniProtKB-EC"/>
</dbReference>
<comment type="subcellular location">
    <subcellularLocation>
        <location evidence="1">Cell membrane</location>
        <topology evidence="1">Multi-pass membrane protein</topology>
    </subcellularLocation>
</comment>
<evidence type="ECO:0000256" key="7">
    <source>
        <dbReference type="SAM" id="Phobius"/>
    </source>
</evidence>
<evidence type="ECO:0000313" key="9">
    <source>
        <dbReference type="EMBL" id="NYJ35748.1"/>
    </source>
</evidence>
<dbReference type="EMBL" id="JACCFS010000001">
    <property type="protein sequence ID" value="NYJ35748.1"/>
    <property type="molecule type" value="Genomic_DNA"/>
</dbReference>
<keyword evidence="5 7" id="KW-1133">Transmembrane helix</keyword>
<evidence type="ECO:0000256" key="5">
    <source>
        <dbReference type="ARBA" id="ARBA00022989"/>
    </source>
</evidence>